<protein>
    <submittedName>
        <fullName evidence="1">Uncharacterized protein</fullName>
    </submittedName>
</protein>
<dbReference type="Proteomes" id="UP000017404">
    <property type="component" value="Unassembled WGS sequence"/>
</dbReference>
<keyword evidence="2" id="KW-1185">Reference proteome</keyword>
<dbReference type="EMBL" id="AYEV01000036">
    <property type="protein sequence ID" value="ESK54091.1"/>
    <property type="molecule type" value="Genomic_DNA"/>
</dbReference>
<dbReference type="OrthoDB" id="6711279at2"/>
<gene>
    <name evidence="1" type="ORF">F990_02963</name>
</gene>
<dbReference type="PATRIC" id="fig|1120928.5.peg.2997"/>
<reference evidence="1 2" key="1">
    <citation type="submission" date="2013-10" db="EMBL/GenBank/DDBJ databases">
        <title>The Genome Sequence of Acinetobacter tjernbergiae CIP107465.</title>
        <authorList>
            <consortium name="The Broad Institute Genomics Platform"/>
            <consortium name="The Broad Institute Genome Sequencing Center for Infectious Disease"/>
            <person name="Cerqueira G."/>
            <person name="Feldgarden M."/>
            <person name="Courvalin P."/>
            <person name="Grillot-Courvalin C."/>
            <person name="Clermont D."/>
            <person name="Rocha E."/>
            <person name="Yoon E.-J."/>
            <person name="Nemec A."/>
            <person name="Young S.K."/>
            <person name="Zeng Q."/>
            <person name="Gargeya S."/>
            <person name="Fitzgerald M."/>
            <person name="Abouelleil A."/>
            <person name="Alvarado L."/>
            <person name="Berlin A.M."/>
            <person name="Chapman S.B."/>
            <person name="Gainer-Dewar J."/>
            <person name="Goldberg J."/>
            <person name="Gnerre S."/>
            <person name="Griggs A."/>
            <person name="Gujja S."/>
            <person name="Hansen M."/>
            <person name="Howarth C."/>
            <person name="Imamovic A."/>
            <person name="Ireland A."/>
            <person name="Larimer J."/>
            <person name="McCowan C."/>
            <person name="Murphy C."/>
            <person name="Pearson M."/>
            <person name="Poon T.W."/>
            <person name="Priest M."/>
            <person name="Roberts A."/>
            <person name="Saif S."/>
            <person name="Shea T."/>
            <person name="Sykes S."/>
            <person name="Wortman J."/>
            <person name="Nusbaum C."/>
            <person name="Birren B."/>
        </authorList>
    </citation>
    <scope>NUCLEOTIDE SEQUENCE [LARGE SCALE GENOMIC DNA]</scope>
    <source>
        <strain evidence="1 2">CIP 107465</strain>
    </source>
</reference>
<dbReference type="RefSeq" id="WP_018679457.1">
    <property type="nucleotide sequence ID" value="NZ_AYEV01000036.1"/>
</dbReference>
<comment type="caution">
    <text evidence="1">The sequence shown here is derived from an EMBL/GenBank/DDBJ whole genome shotgun (WGS) entry which is preliminary data.</text>
</comment>
<dbReference type="STRING" id="202955.GCA_000759995_01170"/>
<accession>V2UZP5</accession>
<evidence type="ECO:0000313" key="2">
    <source>
        <dbReference type="Proteomes" id="UP000017404"/>
    </source>
</evidence>
<organism evidence="1 2">
    <name type="scientific">Acinetobacter tjernbergiae DSM 14971 = CIP 107465</name>
    <dbReference type="NCBI Taxonomy" id="1120928"/>
    <lineage>
        <taxon>Bacteria</taxon>
        <taxon>Pseudomonadati</taxon>
        <taxon>Pseudomonadota</taxon>
        <taxon>Gammaproteobacteria</taxon>
        <taxon>Moraxellales</taxon>
        <taxon>Moraxellaceae</taxon>
        <taxon>Acinetobacter</taxon>
    </lineage>
</organism>
<name>V2UZP5_9GAMM</name>
<proteinExistence type="predicted"/>
<dbReference type="eggNOG" id="ENOG5031SF0">
    <property type="taxonomic scope" value="Bacteria"/>
</dbReference>
<sequence length="208" mass="24108">MNNNYLENIKNAIKFSHELGLQNLQLTPAAKQYTEKKEMDKLLEIVNGELFDFIEQKFAIYPYWGNMCLDLNAHAFMYLHALGYNVDMVFGNINVNNSPDDEFDVTKESLMYEYNNKITTGIQNVHAWVNIGGDIILDFAIMPRLIKNYSYPRKLGDVICSTAHILEKHYKLIYKPLLVGSDFFTITNTYNPLEKASNLKVIMQSQFR</sequence>
<evidence type="ECO:0000313" key="1">
    <source>
        <dbReference type="EMBL" id="ESK54091.1"/>
    </source>
</evidence>
<dbReference type="AlphaFoldDB" id="V2UZP5"/>